<gene>
    <name evidence="16" type="ORF">PV09_03712</name>
</gene>
<reference evidence="16 17" key="1">
    <citation type="submission" date="2015-01" db="EMBL/GenBank/DDBJ databases">
        <title>The Genome Sequence of Ochroconis gallopava CBS43764.</title>
        <authorList>
            <consortium name="The Broad Institute Genomics Platform"/>
            <person name="Cuomo C."/>
            <person name="de Hoog S."/>
            <person name="Gorbushina A."/>
            <person name="Stielow B."/>
            <person name="Teixiera M."/>
            <person name="Abouelleil A."/>
            <person name="Chapman S.B."/>
            <person name="Priest M."/>
            <person name="Young S.K."/>
            <person name="Wortman J."/>
            <person name="Nusbaum C."/>
            <person name="Birren B."/>
        </authorList>
    </citation>
    <scope>NUCLEOTIDE SEQUENCE [LARGE SCALE GENOMIC DNA]</scope>
    <source>
        <strain evidence="16 17">CBS 43764</strain>
    </source>
</reference>
<evidence type="ECO:0000256" key="1">
    <source>
        <dbReference type="ARBA" id="ARBA00004477"/>
    </source>
</evidence>
<comment type="catalytic activity">
    <reaction evidence="14">
        <text>an alpha-D-Glc-(1-&gt;3)-alpha-D-Glc-(1-&gt;3)-alpha-D-Man-(1-&gt;2)-alpha-D-Man-(1-&gt;2)-alpha-D-Man-(1-&gt;3)-[alpha-D-Man-(1-&gt;2)-alpha-D-Man-(1-&gt;3)-[alpha-D-Man-(1-&gt;2)-alpha-D-Man-(1-&gt;6)]-alpha-D-Man-(1-&gt;6)]-beta-D-Man-(1-&gt;4)-beta-D-GlcNAc-(1-&gt;4)-alpha-D-GlcNAc-diphospho-di-trans,poly-cis-dolichol + a di-trans,poly-cis-dolichyl beta-D-glucosyl phosphate = a alpha-D-Glc-(1-&gt;2)-alpha-D-Glc-(1-&gt;3)-alpha-D-Glc-(1-&gt;3)-alpha-D-Man-(1-&gt;2)-alpha-D-Man-(1-&gt;2)-alpha-D-Man-(1-&gt;3)-[alpha-D-Man-(1-&gt;2)-alpha-D-Man-(1-&gt;3)-[alpha-D-Man-(1-&gt;2)-alpha-D-Man-(1-&gt;6)]-alpha-D-Man-(1-&gt;6)]-beta-D-Man-(1-&gt;4)-beta-D-GlcNAc-(1-&gt;4)-alpha-D-GlcNAc-diphospho-di-trans,poly-cis-dolichol + a di-trans,poly-cis-dolichyl phosphate + H(+)</text>
        <dbReference type="Rhea" id="RHEA:29543"/>
        <dbReference type="Rhea" id="RHEA-COMP:19498"/>
        <dbReference type="Rhea" id="RHEA-COMP:19502"/>
        <dbReference type="Rhea" id="RHEA-COMP:19512"/>
        <dbReference type="Rhea" id="RHEA-COMP:19522"/>
        <dbReference type="ChEBI" id="CHEBI:15378"/>
        <dbReference type="ChEBI" id="CHEBI:57525"/>
        <dbReference type="ChEBI" id="CHEBI:57683"/>
        <dbReference type="ChEBI" id="CHEBI:132522"/>
        <dbReference type="ChEBI" id="CHEBI:132523"/>
        <dbReference type="EC" id="2.4.1.256"/>
    </reaction>
    <physiologicalReaction direction="left-to-right" evidence="14">
        <dbReference type="Rhea" id="RHEA:29544"/>
    </physiologicalReaction>
</comment>
<evidence type="ECO:0000256" key="5">
    <source>
        <dbReference type="ARBA" id="ARBA00018512"/>
    </source>
</evidence>
<evidence type="ECO:0000256" key="12">
    <source>
        <dbReference type="ARBA" id="ARBA00032069"/>
    </source>
</evidence>
<comment type="pathway">
    <text evidence="2">Protein modification; protein glycosylation.</text>
</comment>
<evidence type="ECO:0000256" key="13">
    <source>
        <dbReference type="ARBA" id="ARBA00044727"/>
    </source>
</evidence>
<feature type="transmembrane region" description="Helical" evidence="15">
    <location>
        <begin position="97"/>
        <end position="116"/>
    </location>
</feature>
<dbReference type="UniPathway" id="UPA00378"/>
<dbReference type="PANTHER" id="PTHR12989">
    <property type="entry name" value="ALPHA-1,2-GLUCOSYLTRANSFERASE ALG10"/>
    <property type="match status" value="1"/>
</dbReference>
<keyword evidence="6" id="KW-0328">Glycosyltransferase</keyword>
<dbReference type="HOGENOM" id="CLU_017053_0_0_1"/>
<keyword evidence="8 15" id="KW-0812">Transmembrane</keyword>
<comment type="function">
    <text evidence="13">Dol-P-Glc:Glc(2)Man(9)GlcNAc(2)-PP-Dol alpha-1,2-glucosyltransferase that operates in the biosynthetic pathway of dolichol-linked oligosaccharides, the glycan precursors employed in protein asparagine (N)-glycosylation. The assembly of dolichol-linked oligosaccharides begins on the cytosolic side of the endoplasmic reticulum membrane and finishes in its lumen. The sequential addition of sugars to dolichol pyrophosphate produces dolichol-linked oligosaccharides containing fourteen sugars, including two GlcNAcs, nine mannoses and three glucoses. Once assembled, the oligosaccharide is transferred from the lipid to nascent proteins by oligosaccharyltransferases. In the lumen of the endoplasmic reticulum, adds the third and last glucose residue from dolichyl phosphate glucose (Dol-P-Glc) onto the lipid-linked oligosaccharide intermediate Glc(2)Man(9)GlcNAc(2)-PP-Dol to produce Glc(3)Man(9)GlcNAc(2)-PP-Dol.</text>
</comment>
<comment type="subcellular location">
    <subcellularLocation>
        <location evidence="1">Endoplasmic reticulum membrane</location>
        <topology evidence="1">Multi-pass membrane protein</topology>
    </subcellularLocation>
</comment>
<comment type="similarity">
    <text evidence="3">Belongs to the ALG10 glucosyltransferase family.</text>
</comment>
<feature type="transmembrane region" description="Helical" evidence="15">
    <location>
        <begin position="355"/>
        <end position="378"/>
    </location>
</feature>
<feature type="transmembrane region" description="Helical" evidence="15">
    <location>
        <begin position="16"/>
        <end position="35"/>
    </location>
</feature>
<organism evidence="16 17">
    <name type="scientific">Verruconis gallopava</name>
    <dbReference type="NCBI Taxonomy" id="253628"/>
    <lineage>
        <taxon>Eukaryota</taxon>
        <taxon>Fungi</taxon>
        <taxon>Dikarya</taxon>
        <taxon>Ascomycota</taxon>
        <taxon>Pezizomycotina</taxon>
        <taxon>Dothideomycetes</taxon>
        <taxon>Pleosporomycetidae</taxon>
        <taxon>Venturiales</taxon>
        <taxon>Sympoventuriaceae</taxon>
        <taxon>Verruconis</taxon>
    </lineage>
</organism>
<evidence type="ECO:0000313" key="17">
    <source>
        <dbReference type="Proteomes" id="UP000053259"/>
    </source>
</evidence>
<evidence type="ECO:0000256" key="10">
    <source>
        <dbReference type="ARBA" id="ARBA00022989"/>
    </source>
</evidence>
<keyword evidence="9" id="KW-0256">Endoplasmic reticulum</keyword>
<dbReference type="STRING" id="253628.A0A0D1XR36"/>
<evidence type="ECO:0000256" key="8">
    <source>
        <dbReference type="ARBA" id="ARBA00022692"/>
    </source>
</evidence>
<keyword evidence="7" id="KW-0808">Transferase</keyword>
<evidence type="ECO:0000313" key="16">
    <source>
        <dbReference type="EMBL" id="KIW05161.1"/>
    </source>
</evidence>
<dbReference type="GeneID" id="27311685"/>
<evidence type="ECO:0000256" key="2">
    <source>
        <dbReference type="ARBA" id="ARBA00004922"/>
    </source>
</evidence>
<dbReference type="GO" id="GO:0005789">
    <property type="term" value="C:endoplasmic reticulum membrane"/>
    <property type="evidence" value="ECO:0007669"/>
    <property type="project" value="UniProtKB-SubCell"/>
</dbReference>
<dbReference type="EMBL" id="KN847538">
    <property type="protein sequence ID" value="KIW05161.1"/>
    <property type="molecule type" value="Genomic_DNA"/>
</dbReference>
<proteinExistence type="inferred from homology"/>
<dbReference type="FunCoup" id="A0A0D1XR36">
    <property type="interactions" value="663"/>
</dbReference>
<dbReference type="InterPro" id="IPR016900">
    <property type="entry name" value="Alg10"/>
</dbReference>
<dbReference type="PROSITE" id="PS51257">
    <property type="entry name" value="PROKAR_LIPOPROTEIN"/>
    <property type="match status" value="1"/>
</dbReference>
<feature type="transmembrane region" description="Helical" evidence="15">
    <location>
        <begin position="445"/>
        <end position="463"/>
    </location>
</feature>
<sequence length="547" mass="62145">MTQRMPKKTQIGTDNWLAVLAVGALLAGCGSLWLAKVNTAVPAPYLDEEFHVRQAQVYCKNRFHVWDPKITTPPGLYLVSWIIHRLTGRCSLSDLRALNLVTVLIGYLYAYVIIRGQVQSRSPPGKQAGLVLTAANLWLFPPLFFFSGLYYTDVQSVFWVLLAYQSFQRYCRRGFSSWSDAFSQLKFGVIALFFRQTNIFWVSVFPAGLSLISSARTLRKKTAAAMHGRKCWRAVCMDSWREVELYDLPVYEACIEDYAKTAVSLAIVTLVNAKKNISILFPYITLIVGFAGFVAWNGGVVLGDKSNHVATLHLSQMLYIWPYMLFFSWPIVAQAFLQGHVAVCSTWPQLVRKVLLFGLLTALSMVVIHYNTIVHPFILADNRHYVFYVFRILLRHPAIKYIAAPIYVLSGYAVIQTLGMRPLAQHVESEDGTSVAQVDASRTSFVLVWMIATALALITAPLVEPRYSIIPWMVWRMHLASSESEMADDKTSKPHKDSRSRQTLYSLYGHVLETIWFLVIAAGTGYMFLYKPFVWPQEPGKLQRFMW</sequence>
<dbReference type="GO" id="GO:0006488">
    <property type="term" value="P:dolichol-linked oligosaccharide biosynthetic process"/>
    <property type="evidence" value="ECO:0007669"/>
    <property type="project" value="InterPro"/>
</dbReference>
<dbReference type="GO" id="GO:0106073">
    <property type="term" value="F:dolichyl pyrophosphate Glc2Man9GlcNAc2 alpha-1,2-glucosyltransferase activity"/>
    <property type="evidence" value="ECO:0007669"/>
    <property type="project" value="UniProtKB-EC"/>
</dbReference>
<dbReference type="InParanoid" id="A0A0D1XR36"/>
<dbReference type="VEuPathDB" id="FungiDB:PV09_03712"/>
<dbReference type="OrthoDB" id="4769at2759"/>
<dbReference type="PANTHER" id="PTHR12989:SF10">
    <property type="entry name" value="DOL-P-GLC:GLC(2)MAN(9)GLCNAC(2)-PP-DOL ALPHA-1,2-GLUCOSYLTRANSFERASE-RELATED"/>
    <property type="match status" value="1"/>
</dbReference>
<feature type="transmembrane region" description="Helical" evidence="15">
    <location>
        <begin position="320"/>
        <end position="343"/>
    </location>
</feature>
<feature type="transmembrane region" description="Helical" evidence="15">
    <location>
        <begin position="507"/>
        <end position="529"/>
    </location>
</feature>
<dbReference type="AlphaFoldDB" id="A0A0D1XR36"/>
<dbReference type="EC" id="2.4.1.256" evidence="4"/>
<name>A0A0D1XR36_9PEZI</name>
<evidence type="ECO:0000256" key="14">
    <source>
        <dbReference type="ARBA" id="ARBA00048064"/>
    </source>
</evidence>
<evidence type="ECO:0000256" key="4">
    <source>
        <dbReference type="ARBA" id="ARBA00011967"/>
    </source>
</evidence>
<keyword evidence="17" id="KW-1185">Reference proteome</keyword>
<dbReference type="Proteomes" id="UP000053259">
    <property type="component" value="Unassembled WGS sequence"/>
</dbReference>
<evidence type="ECO:0000256" key="15">
    <source>
        <dbReference type="SAM" id="Phobius"/>
    </source>
</evidence>
<dbReference type="RefSeq" id="XP_016215030.1">
    <property type="nucleotide sequence ID" value="XM_016356941.1"/>
</dbReference>
<feature type="transmembrane region" description="Helical" evidence="15">
    <location>
        <begin position="398"/>
        <end position="415"/>
    </location>
</feature>
<evidence type="ECO:0000256" key="7">
    <source>
        <dbReference type="ARBA" id="ARBA00022679"/>
    </source>
</evidence>
<dbReference type="Pfam" id="PF04922">
    <property type="entry name" value="DIE2_ALG10"/>
    <property type="match status" value="1"/>
</dbReference>
<keyword evidence="10 15" id="KW-1133">Transmembrane helix</keyword>
<accession>A0A0D1XR36</accession>
<evidence type="ECO:0000256" key="3">
    <source>
        <dbReference type="ARBA" id="ARBA00010600"/>
    </source>
</evidence>
<dbReference type="PIRSF" id="PIRSF028810">
    <property type="entry name" value="Alpha1_2_glucosyltferase_Alg10"/>
    <property type="match status" value="1"/>
</dbReference>
<evidence type="ECO:0000256" key="6">
    <source>
        <dbReference type="ARBA" id="ARBA00022676"/>
    </source>
</evidence>
<feature type="transmembrane region" description="Helical" evidence="15">
    <location>
        <begin position="280"/>
        <end position="300"/>
    </location>
</feature>
<keyword evidence="11 15" id="KW-0472">Membrane</keyword>
<evidence type="ECO:0000256" key="11">
    <source>
        <dbReference type="ARBA" id="ARBA00023136"/>
    </source>
</evidence>
<feature type="transmembrane region" description="Helical" evidence="15">
    <location>
        <begin position="187"/>
        <end position="212"/>
    </location>
</feature>
<protein>
    <recommendedName>
        <fullName evidence="5">Dol-P-Glc:Glc(2)Man(9)GlcNAc(2)-PP-Dol alpha-1,2-glucosyltransferase</fullName>
        <ecNumber evidence="4">2.4.1.256</ecNumber>
    </recommendedName>
    <alternativeName>
        <fullName evidence="12">Asparagine-linked glycosylation protein 10</fullName>
    </alternativeName>
</protein>
<evidence type="ECO:0000256" key="9">
    <source>
        <dbReference type="ARBA" id="ARBA00022824"/>
    </source>
</evidence>
<feature type="transmembrane region" description="Helical" evidence="15">
    <location>
        <begin position="128"/>
        <end position="151"/>
    </location>
</feature>